<gene>
    <name evidence="2" type="ORF">Lalb_Chr08g0245121</name>
</gene>
<feature type="region of interest" description="Disordered" evidence="1">
    <location>
        <begin position="60"/>
        <end position="87"/>
    </location>
</feature>
<reference evidence="3" key="1">
    <citation type="journal article" date="2020" name="Nat. Commun.">
        <title>Genome sequence of the cluster root forming white lupin.</title>
        <authorList>
            <person name="Hufnagel B."/>
            <person name="Marques A."/>
            <person name="Soriano A."/>
            <person name="Marques L."/>
            <person name="Divol F."/>
            <person name="Doumas P."/>
            <person name="Sallet E."/>
            <person name="Mancinotti D."/>
            <person name="Carrere S."/>
            <person name="Marande W."/>
            <person name="Arribat S."/>
            <person name="Keller J."/>
            <person name="Huneau C."/>
            <person name="Blein T."/>
            <person name="Aime D."/>
            <person name="Laguerre M."/>
            <person name="Taylor J."/>
            <person name="Schubert V."/>
            <person name="Nelson M."/>
            <person name="Geu-Flores F."/>
            <person name="Crespi M."/>
            <person name="Gallardo-Guerrero K."/>
            <person name="Delaux P.-M."/>
            <person name="Salse J."/>
            <person name="Berges H."/>
            <person name="Guyot R."/>
            <person name="Gouzy J."/>
            <person name="Peret B."/>
        </authorList>
    </citation>
    <scope>NUCLEOTIDE SEQUENCE [LARGE SCALE GENOMIC DNA]</scope>
    <source>
        <strain evidence="3">cv. Amiga</strain>
    </source>
</reference>
<dbReference type="InterPro" id="IPR012438">
    <property type="entry name" value="DUF1639"/>
</dbReference>
<feature type="compositionally biased region" description="Polar residues" evidence="1">
    <location>
        <begin position="99"/>
        <end position="131"/>
    </location>
</feature>
<proteinExistence type="predicted"/>
<comment type="caution">
    <text evidence="2">The sequence shown here is derived from an EMBL/GenBank/DDBJ whole genome shotgun (WGS) entry which is preliminary data.</text>
</comment>
<dbReference type="AlphaFoldDB" id="A0A6A4Q5B9"/>
<dbReference type="PANTHER" id="PTHR33130">
    <property type="entry name" value="PUTATIVE (DUF1639)-RELATED"/>
    <property type="match status" value="1"/>
</dbReference>
<feature type="region of interest" description="Disordered" evidence="1">
    <location>
        <begin position="1"/>
        <end position="26"/>
    </location>
</feature>
<feature type="compositionally biased region" description="Low complexity" evidence="1">
    <location>
        <begin position="64"/>
        <end position="81"/>
    </location>
</feature>
<dbReference type="Pfam" id="PF07797">
    <property type="entry name" value="DUF1639"/>
    <property type="match status" value="1"/>
</dbReference>
<keyword evidence="3" id="KW-1185">Reference proteome</keyword>
<feature type="region of interest" description="Disordered" evidence="1">
    <location>
        <begin position="99"/>
        <end position="171"/>
    </location>
</feature>
<dbReference type="Proteomes" id="UP000447434">
    <property type="component" value="Chromosome 8"/>
</dbReference>
<dbReference type="EMBL" id="WOCE01000008">
    <property type="protein sequence ID" value="KAE9609335.1"/>
    <property type="molecule type" value="Genomic_DNA"/>
</dbReference>
<evidence type="ECO:0000313" key="3">
    <source>
        <dbReference type="Proteomes" id="UP000447434"/>
    </source>
</evidence>
<evidence type="ECO:0008006" key="4">
    <source>
        <dbReference type="Google" id="ProtNLM"/>
    </source>
</evidence>
<protein>
    <recommendedName>
        <fullName evidence="4">DUF1639 family protein</fullName>
    </recommendedName>
</protein>
<accession>A0A6A4Q5B9</accession>
<sequence>MDKGKEGSSLVLRENSDNKRQETTSGLVLQWGNRKRLRCMKVQLKDHSSTTTVRLDRRVLQTDNNNNNNNNNNNGALNNNNKPTVSFNITNTQQNQSYGFSNLRQRPSSPHQRILRNSETSSAMRGVQSNGGVKGIASPDKRGTHNNTLFNDNNKSLAFSGGSPSGSGDVAPPVWPPKFVIALTNKEKEEDFLAIKGSKLPQRPKKRAKLVQRTLNQVSPGAWLCDLTLERYEVREKKINKKRPRGLKAMGNMDSESE</sequence>
<dbReference type="PANTHER" id="PTHR33130:SF45">
    <property type="entry name" value="OS05G0541700 PROTEIN"/>
    <property type="match status" value="1"/>
</dbReference>
<feature type="compositionally biased region" description="Polar residues" evidence="1">
    <location>
        <begin position="145"/>
        <end position="157"/>
    </location>
</feature>
<evidence type="ECO:0000313" key="2">
    <source>
        <dbReference type="EMBL" id="KAE9609335.1"/>
    </source>
</evidence>
<evidence type="ECO:0000256" key="1">
    <source>
        <dbReference type="SAM" id="MobiDB-lite"/>
    </source>
</evidence>
<name>A0A6A4Q5B9_LUPAL</name>
<dbReference type="OrthoDB" id="2018605at2759"/>
<organism evidence="2 3">
    <name type="scientific">Lupinus albus</name>
    <name type="common">White lupine</name>
    <name type="synonym">Lupinus termis</name>
    <dbReference type="NCBI Taxonomy" id="3870"/>
    <lineage>
        <taxon>Eukaryota</taxon>
        <taxon>Viridiplantae</taxon>
        <taxon>Streptophyta</taxon>
        <taxon>Embryophyta</taxon>
        <taxon>Tracheophyta</taxon>
        <taxon>Spermatophyta</taxon>
        <taxon>Magnoliopsida</taxon>
        <taxon>eudicotyledons</taxon>
        <taxon>Gunneridae</taxon>
        <taxon>Pentapetalae</taxon>
        <taxon>rosids</taxon>
        <taxon>fabids</taxon>
        <taxon>Fabales</taxon>
        <taxon>Fabaceae</taxon>
        <taxon>Papilionoideae</taxon>
        <taxon>50 kb inversion clade</taxon>
        <taxon>genistoids sensu lato</taxon>
        <taxon>core genistoids</taxon>
        <taxon>Genisteae</taxon>
        <taxon>Lupinus</taxon>
    </lineage>
</organism>